<dbReference type="RefSeq" id="XP_041288727.1">
    <property type="nucleotide sequence ID" value="XM_041431711.1"/>
</dbReference>
<keyword evidence="3" id="KW-1185">Reference proteome</keyword>
<dbReference type="AlphaFoldDB" id="A0A9P7F0A5"/>
<comment type="caution">
    <text evidence="1">The sequence shown here is derived from an EMBL/GenBank/DDBJ whole genome shotgun (WGS) entry which is preliminary data.</text>
</comment>
<evidence type="ECO:0000313" key="3">
    <source>
        <dbReference type="Proteomes" id="UP000823399"/>
    </source>
</evidence>
<gene>
    <name evidence="1" type="ORF">F5147DRAFT_583310</name>
    <name evidence="2" type="ORF">F5147DRAFT_583329</name>
</gene>
<dbReference type="Proteomes" id="UP000823399">
    <property type="component" value="Unassembled WGS sequence"/>
</dbReference>
<dbReference type="EMBL" id="JABBWM010000063">
    <property type="protein sequence ID" value="KAG2097969.1"/>
    <property type="molecule type" value="Genomic_DNA"/>
</dbReference>
<sequence length="298" mass="33750">MSCGHGFITRKFVEKHTLCFDSLDACVALYERVEHSQEYKCCNIRIWGTPSPVFDIRPCTSHSKEPLTPKEKFSALFDKSVQSSWLALLGNRANTDPAHWSEEDRLEADDVRDWLSKQQLPGFIHGLSALQFLNNTVIFGLAKQPTTEATAAFIDKHRGMGSFQGLLLLGYNIDGRGSNWTNAAFLHFYRHLDASLAGEDKNVLQFSPIFAEHLLCKVKRYCTTFTKTDRTSFQALAKERTSNLKWVKGQNVKDSSGTVLPIPVVLDRESMDSIISSFEVRIHLFPSLFQSLKWVIQS</sequence>
<reference evidence="1" key="1">
    <citation type="journal article" date="2020" name="New Phytol.">
        <title>Comparative genomics reveals dynamic genome evolution in host specialist ectomycorrhizal fungi.</title>
        <authorList>
            <person name="Lofgren L.A."/>
            <person name="Nguyen N.H."/>
            <person name="Vilgalys R."/>
            <person name="Ruytinx J."/>
            <person name="Liao H.L."/>
            <person name="Branco S."/>
            <person name="Kuo A."/>
            <person name="LaButti K."/>
            <person name="Lipzen A."/>
            <person name="Andreopoulos W."/>
            <person name="Pangilinan J."/>
            <person name="Riley R."/>
            <person name="Hundley H."/>
            <person name="Na H."/>
            <person name="Barry K."/>
            <person name="Grigoriev I.V."/>
            <person name="Stajich J.E."/>
            <person name="Kennedy P.G."/>
        </authorList>
    </citation>
    <scope>NUCLEOTIDE SEQUENCE</scope>
    <source>
        <strain evidence="1">FC423</strain>
    </source>
</reference>
<dbReference type="EMBL" id="JABBWM010000063">
    <property type="protein sequence ID" value="KAG2097987.1"/>
    <property type="molecule type" value="Genomic_DNA"/>
</dbReference>
<organism evidence="1 3">
    <name type="scientific">Suillus discolor</name>
    <dbReference type="NCBI Taxonomy" id="1912936"/>
    <lineage>
        <taxon>Eukaryota</taxon>
        <taxon>Fungi</taxon>
        <taxon>Dikarya</taxon>
        <taxon>Basidiomycota</taxon>
        <taxon>Agaricomycotina</taxon>
        <taxon>Agaricomycetes</taxon>
        <taxon>Agaricomycetidae</taxon>
        <taxon>Boletales</taxon>
        <taxon>Suillineae</taxon>
        <taxon>Suillaceae</taxon>
        <taxon>Suillus</taxon>
    </lineage>
</organism>
<evidence type="ECO:0000313" key="2">
    <source>
        <dbReference type="EMBL" id="KAG2097987.1"/>
    </source>
</evidence>
<name>A0A9P7F0A5_9AGAM</name>
<dbReference type="OrthoDB" id="3064439at2759"/>
<evidence type="ECO:0000313" key="1">
    <source>
        <dbReference type="EMBL" id="KAG2097969.1"/>
    </source>
</evidence>
<dbReference type="GeneID" id="64693970"/>
<accession>A0A9P7F0A5</accession>
<protein>
    <submittedName>
        <fullName evidence="1">Uncharacterized protein</fullName>
    </submittedName>
</protein>
<proteinExistence type="predicted"/>